<organism evidence="1 2">
    <name type="scientific">Acetobacter pasteurianus NBRC 3278</name>
    <dbReference type="NCBI Taxonomy" id="1226660"/>
    <lineage>
        <taxon>Bacteria</taxon>
        <taxon>Pseudomonadati</taxon>
        <taxon>Pseudomonadota</taxon>
        <taxon>Alphaproteobacteria</taxon>
        <taxon>Acetobacterales</taxon>
        <taxon>Acetobacteraceae</taxon>
        <taxon>Acetobacter</taxon>
    </lineage>
</organism>
<dbReference type="AlphaFoldDB" id="A0A401X9C0"/>
<gene>
    <name evidence="1" type="ORF">NBRC3278_3509</name>
</gene>
<keyword evidence="2" id="KW-1185">Reference proteome</keyword>
<protein>
    <submittedName>
        <fullName evidence="1">Uncharacterized protein</fullName>
    </submittedName>
</protein>
<reference evidence="1 2" key="1">
    <citation type="submission" date="2016-06" db="EMBL/GenBank/DDBJ databases">
        <title>Acetobacter pasteurianus NBRC 3278 whole genome sequencing project.</title>
        <authorList>
            <person name="Matsutani M."/>
            <person name="Shiwa Y."/>
            <person name="Okamoto-Kainuma A."/>
            <person name="Ishikawa M."/>
            <person name="Koizumi Y."/>
            <person name="Yoshikawa H."/>
            <person name="Yakushi T."/>
            <person name="Matsushita K."/>
        </authorList>
    </citation>
    <scope>NUCLEOTIDE SEQUENCE [LARGE SCALE GENOMIC DNA]</scope>
    <source>
        <strain evidence="1 2">NBRC 3278</strain>
    </source>
</reference>
<evidence type="ECO:0000313" key="1">
    <source>
        <dbReference type="EMBL" id="GCD64416.1"/>
    </source>
</evidence>
<comment type="caution">
    <text evidence="1">The sequence shown here is derived from an EMBL/GenBank/DDBJ whole genome shotgun (WGS) entry which is preliminary data.</text>
</comment>
<dbReference type="Proteomes" id="UP000287385">
    <property type="component" value="Unassembled WGS sequence"/>
</dbReference>
<evidence type="ECO:0000313" key="2">
    <source>
        <dbReference type="Proteomes" id="UP000287385"/>
    </source>
</evidence>
<dbReference type="EMBL" id="BDEV01000224">
    <property type="protein sequence ID" value="GCD64416.1"/>
    <property type="molecule type" value="Genomic_DNA"/>
</dbReference>
<sequence length="44" mass="4791">MPGLAPVDPAVCTNQRDGKTVIGDSFRQYRPRICAFEHACKIGA</sequence>
<proteinExistence type="predicted"/>
<name>A0A401X9C0_ACEPA</name>
<accession>A0A401X9C0</accession>